<dbReference type="Proteomes" id="UP000018211">
    <property type="component" value="Unassembled WGS sequence"/>
</dbReference>
<dbReference type="AlphaFoldDB" id="A0AAV2VI98"/>
<protein>
    <submittedName>
        <fullName evidence="1">Uncharacterized protein</fullName>
    </submittedName>
</protein>
<gene>
    <name evidence="1" type="ORF">VIBNISOn1_1050040</name>
</gene>
<evidence type="ECO:0000313" key="2">
    <source>
        <dbReference type="Proteomes" id="UP000018211"/>
    </source>
</evidence>
<accession>A0AAV2VI98</accession>
<comment type="caution">
    <text evidence="1">The sequence shown here is derived from an EMBL/GenBank/DDBJ whole genome shotgun (WGS) entry which is preliminary data.</text>
</comment>
<organism evidence="1 2">
    <name type="scientific">Vibrio nigripulchritudo SOn1</name>
    <dbReference type="NCBI Taxonomy" id="1238450"/>
    <lineage>
        <taxon>Bacteria</taxon>
        <taxon>Pseudomonadati</taxon>
        <taxon>Pseudomonadota</taxon>
        <taxon>Gammaproteobacteria</taxon>
        <taxon>Vibrionales</taxon>
        <taxon>Vibrionaceae</taxon>
        <taxon>Vibrio</taxon>
    </lineage>
</organism>
<sequence>MYKLVFSNHDANTPGNAVVKAPPNTIHTPKIVLKVLTTSLILRLSDTKSVELRLDIIILF</sequence>
<evidence type="ECO:0000313" key="1">
    <source>
        <dbReference type="EMBL" id="CCO44214.1"/>
    </source>
</evidence>
<name>A0AAV2VI98_9VIBR</name>
<dbReference type="EMBL" id="CAOF01000008">
    <property type="protein sequence ID" value="CCO44214.1"/>
    <property type="molecule type" value="Genomic_DNA"/>
</dbReference>
<reference evidence="1 2" key="1">
    <citation type="journal article" date="2013" name="ISME J.">
        <title>Comparative genomics of pathogenic lineages of Vibrio nigripulchritudo identifies virulence-associated traits.</title>
        <authorList>
            <person name="Goudenege D."/>
            <person name="Labreuche Y."/>
            <person name="Krin E."/>
            <person name="Ansquer D."/>
            <person name="Mangenot S."/>
            <person name="Calteau A."/>
            <person name="Medigue C."/>
            <person name="Mazel D."/>
            <person name="Polz M.F."/>
            <person name="Le Roux F."/>
        </authorList>
    </citation>
    <scope>NUCLEOTIDE SEQUENCE [LARGE SCALE GENOMIC DNA]</scope>
    <source>
        <strain evidence="1 2">SOn1</strain>
    </source>
</reference>
<proteinExistence type="predicted"/>